<sequence length="531" mass="56203">MRRSFLAVTLAAATGAALLAAAPAASAAPSMPAKYLSQQIAWKPCFNPVPPGLPPGSERMLCGTFSAPMDWSHPTAHQDISIAVSKLPATGASQGSVLLNPGGPGGPGLTMPLSFLSRTKLTAGQDLIGFDVRGTGKSSNTTCNGGLDIGSTLDYRDRSQGNINLLLNSAKLTAQYCQQFGGEFGPFVNTEQTVKDLDLLRALLGRDKINWIGYSGGTWLGAYYATYFPNRVGKFVLDSNTEFTTDWQDSFNWQPLGFQRRFQEDFQPWAAKYDSLFHLGATADAVNQTYEQLRAKLAANPPVLGGTTYNGVALDNLIVGAMYSSRNFSPLAQNIGILESAVGGGGAFAAHTDQALLPISADAFLSTFTSILCNDTAWHGSDKSLIKDSGQQGRKYPLIGWSTISQPCLSWHRPNLTMPTPNGRGLPPILMVQDTHDPATPYEGAVLAHKAFANSRLLSVQGQGDHGVYASTGNSCVDNTVESFIVDGVVPPRDSNCAGVPLPVPNQVAPTSAVDKAAAYRAAAGSLPSSN</sequence>
<comment type="similarity">
    <text evidence="1">Belongs to the peptidase S33 family.</text>
</comment>
<dbReference type="RefSeq" id="WP_273936536.1">
    <property type="nucleotide sequence ID" value="NZ_CP097263.1"/>
</dbReference>
<dbReference type="InterPro" id="IPR000073">
    <property type="entry name" value="AB_hydrolase_1"/>
</dbReference>
<keyword evidence="8" id="KW-1185">Reference proteome</keyword>
<evidence type="ECO:0000256" key="3">
    <source>
        <dbReference type="ARBA" id="ARBA00022801"/>
    </source>
</evidence>
<feature type="domain" description="Peptidase S33 tripeptidyl aminopeptidase-like C-terminal" evidence="6">
    <location>
        <begin position="401"/>
        <end position="497"/>
    </location>
</feature>
<proteinExistence type="inferred from homology"/>
<dbReference type="GO" id="GO:0016787">
    <property type="term" value="F:hydrolase activity"/>
    <property type="evidence" value="ECO:0007669"/>
    <property type="project" value="UniProtKB-KW"/>
</dbReference>
<keyword evidence="2 4" id="KW-0732">Signal</keyword>
<evidence type="ECO:0000259" key="5">
    <source>
        <dbReference type="Pfam" id="PF00561"/>
    </source>
</evidence>
<evidence type="ECO:0000256" key="1">
    <source>
        <dbReference type="ARBA" id="ARBA00010088"/>
    </source>
</evidence>
<feature type="domain" description="AB hydrolase-1" evidence="5">
    <location>
        <begin position="97"/>
        <end position="273"/>
    </location>
</feature>
<protein>
    <submittedName>
        <fullName evidence="7">Alpha/beta hydrolase</fullName>
    </submittedName>
</protein>
<keyword evidence="3 7" id="KW-0378">Hydrolase</keyword>
<dbReference type="InterPro" id="IPR051601">
    <property type="entry name" value="Serine_prot/Carboxylest_S33"/>
</dbReference>
<dbReference type="Proteomes" id="UP001589810">
    <property type="component" value="Unassembled WGS sequence"/>
</dbReference>
<dbReference type="PANTHER" id="PTHR43248:SF29">
    <property type="entry name" value="TRIPEPTIDYL AMINOPEPTIDASE"/>
    <property type="match status" value="1"/>
</dbReference>
<evidence type="ECO:0000313" key="7">
    <source>
        <dbReference type="EMBL" id="MFC0546275.1"/>
    </source>
</evidence>
<dbReference type="EMBL" id="JBHLUD010000013">
    <property type="protein sequence ID" value="MFC0546275.1"/>
    <property type="molecule type" value="Genomic_DNA"/>
</dbReference>
<accession>A0ABV6N129</accession>
<dbReference type="InterPro" id="IPR029058">
    <property type="entry name" value="AB_hydrolase_fold"/>
</dbReference>
<evidence type="ECO:0000313" key="8">
    <source>
        <dbReference type="Proteomes" id="UP001589810"/>
    </source>
</evidence>
<reference evidence="7 8" key="1">
    <citation type="submission" date="2024-09" db="EMBL/GenBank/DDBJ databases">
        <authorList>
            <person name="Sun Q."/>
            <person name="Mori K."/>
        </authorList>
    </citation>
    <scope>NUCLEOTIDE SEQUENCE [LARGE SCALE GENOMIC DNA]</scope>
    <source>
        <strain evidence="7 8">TBRC 1432</strain>
    </source>
</reference>
<dbReference type="InterPro" id="IPR013595">
    <property type="entry name" value="Pept_S33_TAP-like_C"/>
</dbReference>
<evidence type="ECO:0000259" key="6">
    <source>
        <dbReference type="Pfam" id="PF08386"/>
    </source>
</evidence>
<comment type="caution">
    <text evidence="7">The sequence shown here is derived from an EMBL/GenBank/DDBJ whole genome shotgun (WGS) entry which is preliminary data.</text>
</comment>
<dbReference type="Gene3D" id="3.40.50.1820">
    <property type="entry name" value="alpha/beta hydrolase"/>
    <property type="match status" value="1"/>
</dbReference>
<organism evidence="7 8">
    <name type="scientific">Kutzneria chonburiensis</name>
    <dbReference type="NCBI Taxonomy" id="1483604"/>
    <lineage>
        <taxon>Bacteria</taxon>
        <taxon>Bacillati</taxon>
        <taxon>Actinomycetota</taxon>
        <taxon>Actinomycetes</taxon>
        <taxon>Pseudonocardiales</taxon>
        <taxon>Pseudonocardiaceae</taxon>
        <taxon>Kutzneria</taxon>
    </lineage>
</organism>
<feature type="signal peptide" evidence="4">
    <location>
        <begin position="1"/>
        <end position="27"/>
    </location>
</feature>
<gene>
    <name evidence="7" type="ORF">ACFFH7_32495</name>
</gene>
<dbReference type="Pfam" id="PF08386">
    <property type="entry name" value="Abhydrolase_4"/>
    <property type="match status" value="1"/>
</dbReference>
<dbReference type="PANTHER" id="PTHR43248">
    <property type="entry name" value="2-SUCCINYL-6-HYDROXY-2,4-CYCLOHEXADIENE-1-CARBOXYLATE SYNTHASE"/>
    <property type="match status" value="1"/>
</dbReference>
<evidence type="ECO:0000256" key="4">
    <source>
        <dbReference type="SAM" id="SignalP"/>
    </source>
</evidence>
<feature type="chain" id="PRO_5045848291" evidence="4">
    <location>
        <begin position="28"/>
        <end position="531"/>
    </location>
</feature>
<evidence type="ECO:0000256" key="2">
    <source>
        <dbReference type="ARBA" id="ARBA00022729"/>
    </source>
</evidence>
<dbReference type="Pfam" id="PF00561">
    <property type="entry name" value="Abhydrolase_1"/>
    <property type="match status" value="1"/>
</dbReference>
<name>A0ABV6N129_9PSEU</name>
<dbReference type="SUPFAM" id="SSF53474">
    <property type="entry name" value="alpha/beta-Hydrolases"/>
    <property type="match status" value="1"/>
</dbReference>